<feature type="region of interest" description="Disordered" evidence="1">
    <location>
        <begin position="1"/>
        <end position="27"/>
    </location>
</feature>
<dbReference type="EMBL" id="GBRH01166506">
    <property type="protein sequence ID" value="JAE31390.1"/>
    <property type="molecule type" value="Transcribed_RNA"/>
</dbReference>
<evidence type="ECO:0000313" key="2">
    <source>
        <dbReference type="EMBL" id="JAE31390.1"/>
    </source>
</evidence>
<protein>
    <submittedName>
        <fullName evidence="2">Uncharacterized protein</fullName>
    </submittedName>
</protein>
<evidence type="ECO:0000256" key="1">
    <source>
        <dbReference type="SAM" id="MobiDB-lite"/>
    </source>
</evidence>
<reference evidence="2" key="1">
    <citation type="submission" date="2014-09" db="EMBL/GenBank/DDBJ databases">
        <authorList>
            <person name="Magalhaes I.L.F."/>
            <person name="Oliveira U."/>
            <person name="Santos F.R."/>
            <person name="Vidigal T.H.D.A."/>
            <person name="Brescovit A.D."/>
            <person name="Santos A.J."/>
        </authorList>
    </citation>
    <scope>NUCLEOTIDE SEQUENCE</scope>
    <source>
        <tissue evidence="2">Shoot tissue taken approximately 20 cm above the soil surface</tissue>
    </source>
</reference>
<proteinExistence type="predicted"/>
<feature type="compositionally biased region" description="Acidic residues" evidence="1">
    <location>
        <begin position="7"/>
        <end position="16"/>
    </location>
</feature>
<organism evidence="2">
    <name type="scientific">Arundo donax</name>
    <name type="common">Giant reed</name>
    <name type="synonym">Donax arundinaceus</name>
    <dbReference type="NCBI Taxonomy" id="35708"/>
    <lineage>
        <taxon>Eukaryota</taxon>
        <taxon>Viridiplantae</taxon>
        <taxon>Streptophyta</taxon>
        <taxon>Embryophyta</taxon>
        <taxon>Tracheophyta</taxon>
        <taxon>Spermatophyta</taxon>
        <taxon>Magnoliopsida</taxon>
        <taxon>Liliopsida</taxon>
        <taxon>Poales</taxon>
        <taxon>Poaceae</taxon>
        <taxon>PACMAD clade</taxon>
        <taxon>Arundinoideae</taxon>
        <taxon>Arundineae</taxon>
        <taxon>Arundo</taxon>
    </lineage>
</organism>
<sequence length="92" mass="9990">MGRLGDGVDEDADAVGEEVRGHRRADRQDDDVGVGLVFEDHLLGLLNAQPHHLRPRLLFAGALHLLRRGAHGRMIVSCDGADEAIKLACCSR</sequence>
<accession>A0A0A9H2D5</accession>
<dbReference type="AlphaFoldDB" id="A0A0A9H2D5"/>
<name>A0A0A9H2D5_ARUDO</name>
<reference evidence="2" key="2">
    <citation type="journal article" date="2015" name="Data Brief">
        <title>Shoot transcriptome of the giant reed, Arundo donax.</title>
        <authorList>
            <person name="Barrero R.A."/>
            <person name="Guerrero F.D."/>
            <person name="Moolhuijzen P."/>
            <person name="Goolsby J.A."/>
            <person name="Tidwell J."/>
            <person name="Bellgard S.E."/>
            <person name="Bellgard M.I."/>
        </authorList>
    </citation>
    <scope>NUCLEOTIDE SEQUENCE</scope>
    <source>
        <tissue evidence="2">Shoot tissue taken approximately 20 cm above the soil surface</tissue>
    </source>
</reference>